<dbReference type="Proteomes" id="UP000287394">
    <property type="component" value="Chromosome"/>
</dbReference>
<dbReference type="Gene3D" id="2.40.10.240">
    <property type="entry name" value="QueA-like"/>
    <property type="match status" value="1"/>
</dbReference>
<dbReference type="PANTHER" id="PTHR30307">
    <property type="entry name" value="S-ADENOSYLMETHIONINE:TRNA RIBOSYLTRANSFERASE-ISOMERASE"/>
    <property type="match status" value="1"/>
</dbReference>
<comment type="pathway">
    <text evidence="1">tRNA modification; tRNA-queuosine biosynthesis.</text>
</comment>
<gene>
    <name evidence="1" type="primary">queA</name>
    <name evidence="2" type="ORF">CCAX7_32770</name>
</gene>
<dbReference type="EMBL" id="AP025739">
    <property type="protein sequence ID" value="BDI31226.1"/>
    <property type="molecule type" value="Genomic_DNA"/>
</dbReference>
<keyword evidence="1" id="KW-0949">S-adenosyl-L-methionine</keyword>
<keyword evidence="1" id="KW-0963">Cytoplasm</keyword>
<dbReference type="SUPFAM" id="SSF111337">
    <property type="entry name" value="QueA-like"/>
    <property type="match status" value="1"/>
</dbReference>
<dbReference type="InterPro" id="IPR003699">
    <property type="entry name" value="QueA"/>
</dbReference>
<dbReference type="InterPro" id="IPR042118">
    <property type="entry name" value="QueA_dom1"/>
</dbReference>
<dbReference type="HAMAP" id="MF_00113">
    <property type="entry name" value="QueA"/>
    <property type="match status" value="1"/>
</dbReference>
<comment type="similarity">
    <text evidence="1">Belongs to the QueA family.</text>
</comment>
<comment type="subcellular location">
    <subcellularLocation>
        <location evidence="1">Cytoplasm</location>
    </subcellularLocation>
</comment>
<dbReference type="PANTHER" id="PTHR30307:SF0">
    <property type="entry name" value="S-ADENOSYLMETHIONINE:TRNA RIBOSYLTRANSFERASE-ISOMERASE"/>
    <property type="match status" value="1"/>
</dbReference>
<protein>
    <recommendedName>
        <fullName evidence="1">S-adenosylmethionine:tRNA ribosyltransferase-isomerase</fullName>
        <ecNumber evidence="1">2.4.99.17</ecNumber>
    </recommendedName>
    <alternativeName>
        <fullName evidence="1">Queuosine biosynthesis protein QueA</fullName>
    </alternativeName>
</protein>
<comment type="catalytic activity">
    <reaction evidence="1">
        <text>7-aminomethyl-7-carbaguanosine(34) in tRNA + S-adenosyl-L-methionine = epoxyqueuosine(34) in tRNA + adenine + L-methionine + 2 H(+)</text>
        <dbReference type="Rhea" id="RHEA:32155"/>
        <dbReference type="Rhea" id="RHEA-COMP:10342"/>
        <dbReference type="Rhea" id="RHEA-COMP:18582"/>
        <dbReference type="ChEBI" id="CHEBI:15378"/>
        <dbReference type="ChEBI" id="CHEBI:16708"/>
        <dbReference type="ChEBI" id="CHEBI:57844"/>
        <dbReference type="ChEBI" id="CHEBI:59789"/>
        <dbReference type="ChEBI" id="CHEBI:82833"/>
        <dbReference type="ChEBI" id="CHEBI:194443"/>
        <dbReference type="EC" id="2.4.99.17"/>
    </reaction>
</comment>
<comment type="subunit">
    <text evidence="1">Monomer.</text>
</comment>
<dbReference type="GO" id="GO:0051075">
    <property type="term" value="F:S-adenosylmethionine:tRNA ribosyltransferase-isomerase activity"/>
    <property type="evidence" value="ECO:0007669"/>
    <property type="project" value="UniProtKB-EC"/>
</dbReference>
<dbReference type="NCBIfam" id="NF001140">
    <property type="entry name" value="PRK00147.1"/>
    <property type="match status" value="1"/>
</dbReference>
<sequence>MNPAITTDLDEPLRLSDFDYTLPPERIAQSPLPERDSSRLLVLDRKTGAIQHRVFTDLLEYFRPGDVLVINDTRVTAQRLFGARLGKPGERVEAFLTHRVADGLWRGLVRPGKKLQPGVVVEFGDGLSAEILDRTDERGGRLMRFSTADGGNVEAAIEAHGAAPLPPYITRVLPPEERGRYQTVYADEGGSAAAPTAGLHFTQDLLGRVREHGVEIAHVTLHVGLGTFRPIESEHIADHTMHAERIHLSPEAAETINGAAGRVIAVGTTSARTLESAAVGPGRVEAVDKETSLYCTPGYQFQIVDALITNFHMPRSTLLVLVSALAGREKIFAAYQEALAREYRFLSFGDAMFIQ</sequence>
<comment type="function">
    <text evidence="1">Transfers and isomerizes the ribose moiety from AdoMet to the 7-aminomethyl group of 7-deazaguanine (preQ1-tRNA) to give epoxyqueuosine (oQ-tRNA).</text>
</comment>
<proteinExistence type="inferred from homology"/>
<evidence type="ECO:0000313" key="2">
    <source>
        <dbReference type="EMBL" id="BDI31226.1"/>
    </source>
</evidence>
<dbReference type="GO" id="GO:0005737">
    <property type="term" value="C:cytoplasm"/>
    <property type="evidence" value="ECO:0007669"/>
    <property type="project" value="UniProtKB-SubCell"/>
</dbReference>
<dbReference type="EC" id="2.4.99.17" evidence="1"/>
<reference evidence="2 3" key="1">
    <citation type="journal article" date="2019" name="Int. J. Syst. Evol. Microbiol.">
        <title>Capsulimonas corticalis gen. nov., sp. nov., an aerobic capsulated bacterium, of a novel bacterial order, Capsulimonadales ord. nov., of the class Armatimonadia of the phylum Armatimonadetes.</title>
        <authorList>
            <person name="Li J."/>
            <person name="Kudo C."/>
            <person name="Tonouchi A."/>
        </authorList>
    </citation>
    <scope>NUCLEOTIDE SEQUENCE [LARGE SCALE GENOMIC DNA]</scope>
    <source>
        <strain evidence="2 3">AX-7</strain>
    </source>
</reference>
<keyword evidence="1" id="KW-0671">Queuosine biosynthesis</keyword>
<organism evidence="2 3">
    <name type="scientific">Capsulimonas corticalis</name>
    <dbReference type="NCBI Taxonomy" id="2219043"/>
    <lineage>
        <taxon>Bacteria</taxon>
        <taxon>Bacillati</taxon>
        <taxon>Armatimonadota</taxon>
        <taxon>Armatimonadia</taxon>
        <taxon>Capsulimonadales</taxon>
        <taxon>Capsulimonadaceae</taxon>
        <taxon>Capsulimonas</taxon>
    </lineage>
</organism>
<dbReference type="AlphaFoldDB" id="A0A402D786"/>
<dbReference type="GO" id="GO:0008616">
    <property type="term" value="P:tRNA queuosine(34) biosynthetic process"/>
    <property type="evidence" value="ECO:0007669"/>
    <property type="project" value="UniProtKB-UniRule"/>
</dbReference>
<name>A0A402D786_9BACT</name>
<keyword evidence="1" id="KW-0808">Transferase</keyword>
<dbReference type="KEGG" id="ccot:CCAX7_32770"/>
<evidence type="ECO:0000256" key="1">
    <source>
        <dbReference type="HAMAP-Rule" id="MF_00113"/>
    </source>
</evidence>
<evidence type="ECO:0000313" key="3">
    <source>
        <dbReference type="Proteomes" id="UP000287394"/>
    </source>
</evidence>
<keyword evidence="3" id="KW-1185">Reference proteome</keyword>
<dbReference type="Gene3D" id="3.40.1780.10">
    <property type="entry name" value="QueA-like"/>
    <property type="match status" value="1"/>
</dbReference>
<dbReference type="Pfam" id="PF02547">
    <property type="entry name" value="Queuosine_synth"/>
    <property type="match status" value="1"/>
</dbReference>
<accession>A0A402D786</accession>
<dbReference type="InterPro" id="IPR042119">
    <property type="entry name" value="QueA_dom2"/>
</dbReference>
<dbReference type="NCBIfam" id="TIGR00113">
    <property type="entry name" value="queA"/>
    <property type="match status" value="1"/>
</dbReference>
<dbReference type="InterPro" id="IPR036100">
    <property type="entry name" value="QueA_sf"/>
</dbReference>
<dbReference type="FunCoup" id="A0A402D786">
    <property type="interactions" value="357"/>
</dbReference>